<feature type="transmembrane region" description="Helical" evidence="1">
    <location>
        <begin position="499"/>
        <end position="521"/>
    </location>
</feature>
<name>A0A263BPX9_9BACI</name>
<dbReference type="EMBL" id="NPIA01000012">
    <property type="protein sequence ID" value="OZM55815.1"/>
    <property type="molecule type" value="Genomic_DNA"/>
</dbReference>
<accession>A0A263BPX9</accession>
<dbReference type="Proteomes" id="UP000217083">
    <property type="component" value="Unassembled WGS sequence"/>
</dbReference>
<feature type="transmembrane region" description="Helical" evidence="1">
    <location>
        <begin position="562"/>
        <end position="578"/>
    </location>
</feature>
<sequence>MAVILSLVIVLIGSLVAHNVQTSSGDVTVKDVRFVGDNGNILSAKLFTPTNMDPQQKHPAVLTMHGYINTREVQDAFNIEFARRGYVVLAMDMQGHGYSEQEPIELTSRGAIAGLSYLRNLGFVDKEKVAVEGHSMGAWSTLAAANAHPDWVHTVIQVGSSTETFGAGEVTAESEFNYAVVFGKYDEFAKLMWEVPQAKQIVDTDKLKKVFGTDSTVTPKKLYGSFDNQSARMLFIPNETHPSNHWSTESATYVLDFLQQAIPAPNPIDASDQVWKTKEFGTLAAMIGALMFLFSFAANLLRTDYFKSIVQPIPAYKGYKTKASWAIGAIIAAAVPALTYFQFQKWGTEWLPVNSFWPQSLTNGFVVWVLLNALIGAVLFAVWHFVSNKKQSANAYNYGISNATEGFKLDLSKVGKSALLAIYSVGALLGLTMLADAAFLVDFRIWVMAFKPMNWAQFVIMIKYLAPFLLFFLVNGALLHGQFRMKEGKTERGTAWKWFFANVAINTVGIIVLIMISYIPLFTTEEIDVTKSLLSIVAFQFVFINFLVATISTFFYRKTGTIYLGAFINGLLVTWYIVAGQAVQFAGQEAAVTGSVAVSVVSALVIIVTLGLKGKKSTVVSSENTTIAK</sequence>
<feature type="transmembrane region" description="Helical" evidence="1">
    <location>
        <begin position="280"/>
        <end position="302"/>
    </location>
</feature>
<feature type="transmembrane region" description="Helical" evidence="1">
    <location>
        <begin position="590"/>
        <end position="612"/>
    </location>
</feature>
<comment type="caution">
    <text evidence="4">The sequence shown here is derived from an EMBL/GenBank/DDBJ whole genome shotgun (WGS) entry which is preliminary data.</text>
</comment>
<dbReference type="InterPro" id="IPR029058">
    <property type="entry name" value="AB_hydrolase_fold"/>
</dbReference>
<evidence type="ECO:0000256" key="2">
    <source>
        <dbReference type="SAM" id="SignalP"/>
    </source>
</evidence>
<gene>
    <name evidence="4" type="ORF">CIB95_15270</name>
</gene>
<proteinExistence type="predicted"/>
<feature type="chain" id="PRO_5039060273" description="Serine aminopeptidase S33 domain-containing protein" evidence="2">
    <location>
        <begin position="18"/>
        <end position="629"/>
    </location>
</feature>
<evidence type="ECO:0000313" key="4">
    <source>
        <dbReference type="EMBL" id="OZM55815.1"/>
    </source>
</evidence>
<keyword evidence="1" id="KW-1133">Transmembrane helix</keyword>
<keyword evidence="1" id="KW-0472">Membrane</keyword>
<dbReference type="AlphaFoldDB" id="A0A263BPX9"/>
<evidence type="ECO:0000259" key="3">
    <source>
        <dbReference type="Pfam" id="PF12146"/>
    </source>
</evidence>
<keyword evidence="1" id="KW-0812">Transmembrane</keyword>
<organism evidence="4 5">
    <name type="scientific">Lottiidibacillus patelloidae</name>
    <dbReference type="NCBI Taxonomy" id="2670334"/>
    <lineage>
        <taxon>Bacteria</taxon>
        <taxon>Bacillati</taxon>
        <taxon>Bacillota</taxon>
        <taxon>Bacilli</taxon>
        <taxon>Bacillales</taxon>
        <taxon>Bacillaceae</taxon>
        <taxon>Lottiidibacillus</taxon>
    </lineage>
</organism>
<dbReference type="SUPFAM" id="SSF53474">
    <property type="entry name" value="alpha/beta-Hydrolases"/>
    <property type="match status" value="1"/>
</dbReference>
<feature type="signal peptide" evidence="2">
    <location>
        <begin position="1"/>
        <end position="17"/>
    </location>
</feature>
<keyword evidence="5" id="KW-1185">Reference proteome</keyword>
<protein>
    <recommendedName>
        <fullName evidence="3">Serine aminopeptidase S33 domain-containing protein</fullName>
    </recommendedName>
</protein>
<dbReference type="PANTHER" id="PTHR22946">
    <property type="entry name" value="DIENELACTONE HYDROLASE DOMAIN-CONTAINING PROTEIN-RELATED"/>
    <property type="match status" value="1"/>
</dbReference>
<reference evidence="4 5" key="2">
    <citation type="submission" date="2017-09" db="EMBL/GenBank/DDBJ databases">
        <title>Bacillus patelloidae sp. nov., isolated from the intestinal tract of a marine limpet.</title>
        <authorList>
            <person name="Liu R."/>
            <person name="Dong C."/>
            <person name="Shao Z."/>
        </authorList>
    </citation>
    <scope>NUCLEOTIDE SEQUENCE [LARGE SCALE GENOMIC DNA]</scope>
    <source>
        <strain evidence="4 5">SA5d-4</strain>
    </source>
</reference>
<evidence type="ECO:0000313" key="5">
    <source>
        <dbReference type="Proteomes" id="UP000217083"/>
    </source>
</evidence>
<keyword evidence="2" id="KW-0732">Signal</keyword>
<feature type="transmembrane region" description="Helical" evidence="1">
    <location>
        <begin position="533"/>
        <end position="555"/>
    </location>
</feature>
<dbReference type="Gene3D" id="3.40.50.1820">
    <property type="entry name" value="alpha/beta hydrolase"/>
    <property type="match status" value="1"/>
</dbReference>
<dbReference type="InterPro" id="IPR022742">
    <property type="entry name" value="Hydrolase_4"/>
</dbReference>
<feature type="transmembrane region" description="Helical" evidence="1">
    <location>
        <begin position="418"/>
        <end position="435"/>
    </location>
</feature>
<feature type="domain" description="Serine aminopeptidase S33" evidence="3">
    <location>
        <begin position="57"/>
        <end position="159"/>
    </location>
</feature>
<feature type="transmembrane region" description="Helical" evidence="1">
    <location>
        <begin position="323"/>
        <end position="343"/>
    </location>
</feature>
<dbReference type="Pfam" id="PF12146">
    <property type="entry name" value="Hydrolase_4"/>
    <property type="match status" value="1"/>
</dbReference>
<feature type="transmembrane region" description="Helical" evidence="1">
    <location>
        <begin position="455"/>
        <end position="478"/>
    </location>
</feature>
<dbReference type="InterPro" id="IPR050261">
    <property type="entry name" value="FrsA_esterase"/>
</dbReference>
<reference evidence="5" key="1">
    <citation type="submission" date="2017-08" db="EMBL/GenBank/DDBJ databases">
        <authorList>
            <person name="Huang Z."/>
        </authorList>
    </citation>
    <scope>NUCLEOTIDE SEQUENCE [LARGE SCALE GENOMIC DNA]</scope>
    <source>
        <strain evidence="5">SA5d-4</strain>
    </source>
</reference>
<feature type="transmembrane region" description="Helical" evidence="1">
    <location>
        <begin position="363"/>
        <end position="386"/>
    </location>
</feature>
<evidence type="ECO:0000256" key="1">
    <source>
        <dbReference type="SAM" id="Phobius"/>
    </source>
</evidence>